<keyword evidence="3" id="KW-0378">Hydrolase</keyword>
<dbReference type="GO" id="GO:0042742">
    <property type="term" value="P:defense response to bacterium"/>
    <property type="evidence" value="ECO:0007669"/>
    <property type="project" value="UniProtKB-KW"/>
</dbReference>
<evidence type="ECO:0000259" key="7">
    <source>
        <dbReference type="PROSITE" id="PS51782"/>
    </source>
</evidence>
<dbReference type="GO" id="GO:0031640">
    <property type="term" value="P:killing of cells of another organism"/>
    <property type="evidence" value="ECO:0007669"/>
    <property type="project" value="UniProtKB-KW"/>
</dbReference>
<dbReference type="SMART" id="SM00047">
    <property type="entry name" value="LYZ2"/>
    <property type="match status" value="1"/>
</dbReference>
<dbReference type="SMART" id="SM00257">
    <property type="entry name" value="LysM"/>
    <property type="match status" value="1"/>
</dbReference>
<proteinExistence type="predicted"/>
<dbReference type="PANTHER" id="PTHR33308">
    <property type="entry name" value="PEPTIDOGLYCAN HYDROLASE FLGJ"/>
    <property type="match status" value="1"/>
</dbReference>
<dbReference type="RefSeq" id="WP_103789882.1">
    <property type="nucleotide sequence ID" value="NZ_PQVF01000010.1"/>
</dbReference>
<feature type="compositionally biased region" description="Low complexity" evidence="5">
    <location>
        <begin position="29"/>
        <end position="42"/>
    </location>
</feature>
<protein>
    <recommendedName>
        <fullName evidence="4">Peptidoglycan hydrolase</fullName>
    </recommendedName>
</protein>
<dbReference type="PROSITE" id="PS51257">
    <property type="entry name" value="PROKAR_LIPOPROTEIN"/>
    <property type="match status" value="1"/>
</dbReference>
<feature type="signal peptide" evidence="6">
    <location>
        <begin position="1"/>
        <end position="20"/>
    </location>
</feature>
<feature type="domain" description="LysM" evidence="7">
    <location>
        <begin position="243"/>
        <end position="286"/>
    </location>
</feature>
<reference evidence="8 9" key="1">
    <citation type="submission" date="2018-01" db="EMBL/GenBank/DDBJ databases">
        <authorList>
            <person name="Gaut B.S."/>
            <person name="Morton B.R."/>
            <person name="Clegg M.T."/>
            <person name="Duvall M.R."/>
        </authorList>
    </citation>
    <scope>NUCLEOTIDE SEQUENCE [LARGE SCALE GENOMIC DNA]</scope>
    <source>
        <strain evidence="8 9">HR-AV</strain>
    </source>
</reference>
<dbReference type="Gene3D" id="3.10.350.10">
    <property type="entry name" value="LysM domain"/>
    <property type="match status" value="1"/>
</dbReference>
<dbReference type="OrthoDB" id="977752at2"/>
<evidence type="ECO:0000256" key="4">
    <source>
        <dbReference type="ARBA" id="ARBA00032108"/>
    </source>
</evidence>
<dbReference type="Pfam" id="PF01832">
    <property type="entry name" value="Glucosaminidase"/>
    <property type="match status" value="1"/>
</dbReference>
<evidence type="ECO:0000256" key="6">
    <source>
        <dbReference type="SAM" id="SignalP"/>
    </source>
</evidence>
<dbReference type="PROSITE" id="PS51782">
    <property type="entry name" value="LYSM"/>
    <property type="match status" value="1"/>
</dbReference>
<dbReference type="EMBL" id="PQVF01000010">
    <property type="protein sequence ID" value="POY35609.1"/>
    <property type="molecule type" value="Genomic_DNA"/>
</dbReference>
<dbReference type="InterPro" id="IPR002901">
    <property type="entry name" value="MGlyc_endo_b_GlcNAc-like_dom"/>
</dbReference>
<evidence type="ECO:0000256" key="2">
    <source>
        <dbReference type="ARBA" id="ARBA00022638"/>
    </source>
</evidence>
<dbReference type="SUPFAM" id="SSF54106">
    <property type="entry name" value="LysM domain"/>
    <property type="match status" value="1"/>
</dbReference>
<evidence type="ECO:0000256" key="3">
    <source>
        <dbReference type="ARBA" id="ARBA00022801"/>
    </source>
</evidence>
<feature type="region of interest" description="Disordered" evidence="5">
    <location>
        <begin position="29"/>
        <end position="52"/>
    </location>
</feature>
<evidence type="ECO:0000313" key="8">
    <source>
        <dbReference type="EMBL" id="POY35609.1"/>
    </source>
</evidence>
<keyword evidence="1" id="KW-0929">Antimicrobial</keyword>
<keyword evidence="2" id="KW-0081">Bacteriolytic enzyme</keyword>
<dbReference type="CDD" id="cd00118">
    <property type="entry name" value="LysM"/>
    <property type="match status" value="1"/>
</dbReference>
<evidence type="ECO:0000256" key="5">
    <source>
        <dbReference type="SAM" id="MobiDB-lite"/>
    </source>
</evidence>
<dbReference type="GO" id="GO:0004040">
    <property type="term" value="F:amidase activity"/>
    <property type="evidence" value="ECO:0007669"/>
    <property type="project" value="InterPro"/>
</dbReference>
<dbReference type="PANTHER" id="PTHR33308:SF9">
    <property type="entry name" value="PEPTIDOGLYCAN HYDROLASE FLGJ"/>
    <property type="match status" value="1"/>
</dbReference>
<gene>
    <name evidence="8" type="ORF">C3K47_14530</name>
</gene>
<dbReference type="Gene3D" id="1.10.530.10">
    <property type="match status" value="1"/>
</dbReference>
<feature type="chain" id="PRO_5015596166" description="Peptidoglycan hydrolase" evidence="6">
    <location>
        <begin position="21"/>
        <end position="288"/>
    </location>
</feature>
<dbReference type="InterPro" id="IPR036779">
    <property type="entry name" value="LysM_dom_sf"/>
</dbReference>
<dbReference type="InterPro" id="IPR018392">
    <property type="entry name" value="LysM"/>
</dbReference>
<evidence type="ECO:0000256" key="1">
    <source>
        <dbReference type="ARBA" id="ARBA00022529"/>
    </source>
</evidence>
<dbReference type="Proteomes" id="UP000236893">
    <property type="component" value="Unassembled WGS sequence"/>
</dbReference>
<accession>A0A2S4ZZW9</accession>
<organism evidence="8 9">
    <name type="scientific">Solitalea longa</name>
    <dbReference type="NCBI Taxonomy" id="2079460"/>
    <lineage>
        <taxon>Bacteria</taxon>
        <taxon>Pseudomonadati</taxon>
        <taxon>Bacteroidota</taxon>
        <taxon>Sphingobacteriia</taxon>
        <taxon>Sphingobacteriales</taxon>
        <taxon>Sphingobacteriaceae</taxon>
        <taxon>Solitalea</taxon>
    </lineage>
</organism>
<sequence>MNSWKTLTLCIIAYSFVACSAKKNVTLPNNSSQSISASNSGNKKAPATTTYAKSSSTQQYINKYKQVAIDEMHRTGIPASITLAQAIFESSSGNSDLATSANNHFGIKCTSDWQGPTYHKDDDRPNECFRKYPHAEGSFRDHSEFLKRPRYAGLFKLERTDYQGWANGLKTAGYATNPQYGPKLIEVIERYELYKFDKSASKDPVASSGDRGSLYFEQKPVNEEGKIASKSTQSDNEEVVPAGFYRVKAGDTLYGIAKKFNTKVENIVTWNNLESYSIAVGQLLKISK</sequence>
<keyword evidence="6" id="KW-0732">Signal</keyword>
<name>A0A2S4ZZW9_9SPHI</name>
<dbReference type="InterPro" id="IPR051056">
    <property type="entry name" value="Glycosyl_Hydrolase_73"/>
</dbReference>
<evidence type="ECO:0000313" key="9">
    <source>
        <dbReference type="Proteomes" id="UP000236893"/>
    </source>
</evidence>
<dbReference type="Pfam" id="PF01476">
    <property type="entry name" value="LysM"/>
    <property type="match status" value="1"/>
</dbReference>
<comment type="caution">
    <text evidence="8">The sequence shown here is derived from an EMBL/GenBank/DDBJ whole genome shotgun (WGS) entry which is preliminary data.</text>
</comment>
<dbReference type="AlphaFoldDB" id="A0A2S4ZZW9"/>
<keyword evidence="9" id="KW-1185">Reference proteome</keyword>